<sequence>MRIFGFDFSRQKSPVSAVPEKKTTGRRNPKITQVVESFKDSSRKDIQKWRQAMTAANNPEDPKFTLYHDLVDDLMTDGHLQSQVEMRKSSTLNTDYQVINRKTKKVNEDITFILQQQWFYRFLDGCIDETIRGTNLAEFISFQDEKIVMNFLPRRNIVPTRKKIFPDITKPQFIDYNNPAFDPWLLQIGENFNLGIINNIIPNLIWKRNVMQAWSEFCEKFGMPLITATTNTADSKVVDAVHEMLLNLGQASVGTFPVGTDIKFQEANRQDAYQVYHQFMLANTNEISKVLVGSTMLSDQGTNRSQTEVHERSLDNRIAQADKRKIQFLVNDQLFPLLRLQGYNITEDDIFEWKTAEQETSLTELWTITSGLLNNGYEVQPEWMSQTFNIPIEGKKKTLTLEPSANIAAGYFPTKPVATLKQDRYDFTCTCGKHNSPIDSISGDNIKKLVKKLVKAVFDKKNIEGAKGELIASEALLMVKGLRNNFKTFNPYTGPDLLVLQMMEYNVFEFSASKTEARYASMMELMTDGDSGIRDYNEFEKLCLEKTDDLNTRYLQTEYNLSVAVGQNSAAYVRFMAEKDTVTDLVQYQTVGDENVREAHQVLNGKIFSLNDPEAMKLWPPNGFGCRCEMLQYIGSGKAISGRSATELIYSRDGNYKGSQFEINRGDLKKVFTQKQFYSVNKGLSADLNKMTYNEYGLKKWNDLKANLKPIQLDKTINANNVGELFKKEKKSDYMGYTDYLGRKMVLPEKTFNSNTSGKALKEDKHKLFPHIRDILTTPDEVWLNEYEKNTFASNYVKHYNDRAVIVKVNINDKMEGLEVLDWYNLNNDDAKQRTGIKIK</sequence>
<dbReference type="NCBIfam" id="TIGR01641">
    <property type="entry name" value="phageSPP1_gp7"/>
    <property type="match status" value="1"/>
</dbReference>
<evidence type="ECO:0000313" key="3">
    <source>
        <dbReference type="EMBL" id="AZA90930.1"/>
    </source>
</evidence>
<accession>A0AAD0YKG8</accession>
<protein>
    <submittedName>
        <fullName evidence="3">DUF935 family protein</fullName>
    </submittedName>
</protein>
<dbReference type="Pfam" id="PF06074">
    <property type="entry name" value="Portal_Mu"/>
    <property type="match status" value="1"/>
</dbReference>
<dbReference type="EMBL" id="CP033923">
    <property type="protein sequence ID" value="AZA90930.1"/>
    <property type="molecule type" value="Genomic_DNA"/>
</dbReference>
<evidence type="ECO:0000259" key="1">
    <source>
        <dbReference type="Pfam" id="PF04233"/>
    </source>
</evidence>
<dbReference type="Proteomes" id="UP000278288">
    <property type="component" value="Chromosome"/>
</dbReference>
<organism evidence="3 4">
    <name type="scientific">Chryseobacterium nakagawai</name>
    <dbReference type="NCBI Taxonomy" id="1241982"/>
    <lineage>
        <taxon>Bacteria</taxon>
        <taxon>Pseudomonadati</taxon>
        <taxon>Bacteroidota</taxon>
        <taxon>Flavobacteriia</taxon>
        <taxon>Flavobacteriales</taxon>
        <taxon>Weeksellaceae</taxon>
        <taxon>Chryseobacterium group</taxon>
        <taxon>Chryseobacterium</taxon>
    </lineage>
</organism>
<keyword evidence="4" id="KW-1185">Reference proteome</keyword>
<dbReference type="InterPro" id="IPR009279">
    <property type="entry name" value="Portal_Mu"/>
</dbReference>
<feature type="domain" description="Phage-Barnase-EndoU-ColicinE5/D-RelE like nuclease 2" evidence="2">
    <location>
        <begin position="724"/>
        <end position="836"/>
    </location>
</feature>
<reference evidence="3 4" key="1">
    <citation type="submission" date="2018-11" db="EMBL/GenBank/DDBJ databases">
        <title>Proposal to divide the Flavobacteriaceae and reorganize its genera based on Amino Acid Identity values calculated from whole genome sequences.</title>
        <authorList>
            <person name="Nicholson A.C."/>
            <person name="Gulvik C.A."/>
            <person name="Whitney A.M."/>
            <person name="Humrighouse B.W."/>
            <person name="Bell M."/>
            <person name="Holmes B."/>
            <person name="Steigerwalt A.G."/>
            <person name="Villarma A."/>
            <person name="Sheth M."/>
            <person name="Batra D."/>
            <person name="Pryor J."/>
            <person name="Bernardet J.-F."/>
            <person name="Hugo C."/>
            <person name="Kampfer P."/>
            <person name="Newman J."/>
            <person name="McQuiston J.R."/>
        </authorList>
    </citation>
    <scope>NUCLEOTIDE SEQUENCE [LARGE SCALE GENOMIC DNA]</scope>
    <source>
        <strain evidence="3 4">G0041</strain>
    </source>
</reference>
<dbReference type="InterPro" id="IPR041110">
    <property type="entry name" value="PBECR2"/>
</dbReference>
<proteinExistence type="predicted"/>
<evidence type="ECO:0000259" key="2">
    <source>
        <dbReference type="Pfam" id="PF18810"/>
    </source>
</evidence>
<dbReference type="AlphaFoldDB" id="A0AAD0YKG8"/>
<dbReference type="InterPro" id="IPR006528">
    <property type="entry name" value="Phage_head_morphogenesis_dom"/>
</dbReference>
<gene>
    <name evidence="3" type="ORF">EG343_09925</name>
</gene>
<dbReference type="KEGG" id="cnk:EG343_09925"/>
<name>A0AAD0YKG8_CHRNA</name>
<evidence type="ECO:0000313" key="4">
    <source>
        <dbReference type="Proteomes" id="UP000278288"/>
    </source>
</evidence>
<feature type="domain" description="Phage head morphogenesis" evidence="1">
    <location>
        <begin position="544"/>
        <end position="630"/>
    </location>
</feature>
<dbReference type="Pfam" id="PF04233">
    <property type="entry name" value="Phage_Mu_F"/>
    <property type="match status" value="1"/>
</dbReference>
<dbReference type="RefSeq" id="WP_123857635.1">
    <property type="nucleotide sequence ID" value="NZ_CP033923.1"/>
</dbReference>
<dbReference type="Pfam" id="PF18810">
    <property type="entry name" value="PBECR2"/>
    <property type="match status" value="1"/>
</dbReference>